<dbReference type="InterPro" id="IPR016054">
    <property type="entry name" value="LY6_UPA_recep-like"/>
</dbReference>
<accession>A0A6J2Q8J5</accession>
<keyword evidence="3" id="KW-1185">Reference proteome</keyword>
<dbReference type="Proteomes" id="UP000504630">
    <property type="component" value="Chromosome 9"/>
</dbReference>
<sequence length="97" mass="10396">MRFYGALILFMTLSAAYALKCYQCVGETCTGHTTCDLDSDQCSIIYVDDVHKKICTTSLSCTSNDNCCATDLCNSAISTGSSVLLLLLSSAIITVFL</sequence>
<dbReference type="RefSeq" id="XP_029294763.1">
    <property type="nucleotide sequence ID" value="XM_029438903.1"/>
</dbReference>
<evidence type="ECO:0000313" key="4">
    <source>
        <dbReference type="RefSeq" id="XP_029294762.1"/>
    </source>
</evidence>
<evidence type="ECO:0000313" key="3">
    <source>
        <dbReference type="Proteomes" id="UP000504630"/>
    </source>
</evidence>
<gene>
    <name evidence="4 5" type="primary">LOC115012987</name>
</gene>
<dbReference type="SMART" id="SM00134">
    <property type="entry name" value="LU"/>
    <property type="match status" value="1"/>
</dbReference>
<reference evidence="4 5" key="1">
    <citation type="submission" date="2025-04" db="UniProtKB">
        <authorList>
            <consortium name="RefSeq"/>
        </authorList>
    </citation>
    <scope>IDENTIFICATION</scope>
</reference>
<feature type="chain" id="PRO_5044642386" evidence="1">
    <location>
        <begin position="19"/>
        <end position="97"/>
    </location>
</feature>
<name>A0A6J2Q8J5_COTGO</name>
<dbReference type="OrthoDB" id="9624109at2759"/>
<dbReference type="RefSeq" id="XP_029294762.1">
    <property type="nucleotide sequence ID" value="XM_029438902.1"/>
</dbReference>
<feature type="domain" description="UPAR/Ly6" evidence="2">
    <location>
        <begin position="19"/>
        <end position="86"/>
    </location>
</feature>
<proteinExistence type="predicted"/>
<dbReference type="KEGG" id="cgob:115012987"/>
<protein>
    <submittedName>
        <fullName evidence="4">Lymphocyte antigen 6G-like isoform X1</fullName>
    </submittedName>
    <submittedName>
        <fullName evidence="5">Lymphocyte antigen 6G-like isoform X2</fullName>
    </submittedName>
</protein>
<evidence type="ECO:0000313" key="5">
    <source>
        <dbReference type="RefSeq" id="XP_029294763.1"/>
    </source>
</evidence>
<dbReference type="InterPro" id="IPR045860">
    <property type="entry name" value="Snake_toxin-like_sf"/>
</dbReference>
<dbReference type="AlphaFoldDB" id="A0A6J2Q8J5"/>
<evidence type="ECO:0000256" key="1">
    <source>
        <dbReference type="SAM" id="SignalP"/>
    </source>
</evidence>
<dbReference type="SUPFAM" id="SSF57302">
    <property type="entry name" value="Snake toxin-like"/>
    <property type="match status" value="1"/>
</dbReference>
<keyword evidence="1" id="KW-0732">Signal</keyword>
<evidence type="ECO:0000259" key="2">
    <source>
        <dbReference type="SMART" id="SM00134"/>
    </source>
</evidence>
<feature type="signal peptide" evidence="1">
    <location>
        <begin position="1"/>
        <end position="18"/>
    </location>
</feature>
<dbReference type="GeneID" id="115012987"/>
<organism evidence="3 5">
    <name type="scientific">Cottoperca gobio</name>
    <name type="common">Frogmouth</name>
    <name type="synonym">Aphritis gobio</name>
    <dbReference type="NCBI Taxonomy" id="56716"/>
    <lineage>
        <taxon>Eukaryota</taxon>
        <taxon>Metazoa</taxon>
        <taxon>Chordata</taxon>
        <taxon>Craniata</taxon>
        <taxon>Vertebrata</taxon>
        <taxon>Euteleostomi</taxon>
        <taxon>Actinopterygii</taxon>
        <taxon>Neopterygii</taxon>
        <taxon>Teleostei</taxon>
        <taxon>Neoteleostei</taxon>
        <taxon>Acanthomorphata</taxon>
        <taxon>Eupercaria</taxon>
        <taxon>Perciformes</taxon>
        <taxon>Notothenioidei</taxon>
        <taxon>Bovichtidae</taxon>
        <taxon>Cottoperca</taxon>
    </lineage>
</organism>